<dbReference type="EC" id="2.3.1.254" evidence="4"/>
<dbReference type="Proteomes" id="UP001151518">
    <property type="component" value="Unassembled WGS sequence"/>
</dbReference>
<dbReference type="PANTHER" id="PTHR45910:SF1">
    <property type="entry name" value="N-ALPHA-ACETYLTRANSFERASE 20"/>
    <property type="match status" value="1"/>
</dbReference>
<organism evidence="4 5">
    <name type="scientific">Coemansia spiralis</name>
    <dbReference type="NCBI Taxonomy" id="417178"/>
    <lineage>
        <taxon>Eukaryota</taxon>
        <taxon>Fungi</taxon>
        <taxon>Fungi incertae sedis</taxon>
        <taxon>Zoopagomycota</taxon>
        <taxon>Kickxellomycotina</taxon>
        <taxon>Kickxellomycetes</taxon>
        <taxon>Kickxellales</taxon>
        <taxon>Kickxellaceae</taxon>
        <taxon>Coemansia</taxon>
    </lineage>
</organism>
<keyword evidence="1 4" id="KW-0808">Transferase</keyword>
<dbReference type="InterPro" id="IPR051646">
    <property type="entry name" value="NatB_acetyltransferase_subunit"/>
</dbReference>
<dbReference type="GO" id="GO:0120518">
    <property type="term" value="F:protein N-terminal-methionine acetyltransferase activity"/>
    <property type="evidence" value="ECO:0007669"/>
    <property type="project" value="UniProtKB-EC"/>
</dbReference>
<dbReference type="Pfam" id="PF00583">
    <property type="entry name" value="Acetyltransf_1"/>
    <property type="match status" value="1"/>
</dbReference>
<gene>
    <name evidence="4" type="primary">NAT5</name>
    <name evidence="4" type="ORF">GGI25_001571</name>
</gene>
<dbReference type="SUPFAM" id="SSF55729">
    <property type="entry name" value="Acyl-CoA N-acyltransferases (Nat)"/>
    <property type="match status" value="1"/>
</dbReference>
<comment type="caution">
    <text evidence="4">The sequence shown here is derived from an EMBL/GenBank/DDBJ whole genome shotgun (WGS) entry which is preliminary data.</text>
</comment>
<dbReference type="PANTHER" id="PTHR45910">
    <property type="entry name" value="N-ALPHA-ACETYLTRANSFERASE 20"/>
    <property type="match status" value="1"/>
</dbReference>
<evidence type="ECO:0000259" key="3">
    <source>
        <dbReference type="PROSITE" id="PS51186"/>
    </source>
</evidence>
<dbReference type="OrthoDB" id="10264728at2759"/>
<dbReference type="InterPro" id="IPR000182">
    <property type="entry name" value="GNAT_dom"/>
</dbReference>
<protein>
    <submittedName>
        <fullName evidence="4">N-acetyltransferase 5</fullName>
        <ecNumber evidence="4">2.3.1.254</ecNumber>
    </submittedName>
</protein>
<sequence>MSTIRRFRAMDMFQFNNINLDKYTETYGLDFYLSYLSSWPDLFNVAESSSGSLMGYMMGKVEGKGELWHGHVTALTVAPECRRLGLGRGLMQFLEDASENIYNCYFVDLFVRPSNKVAVKMYEDFGYIVYRQVLGYYMTDGVMPTENAYDMRKALSRDIYKKSVVPLKHPVNPEDTFFD</sequence>
<dbReference type="AlphaFoldDB" id="A0A9W8GCL3"/>
<dbReference type="EMBL" id="JANBTW010000012">
    <property type="protein sequence ID" value="KAJ2679436.1"/>
    <property type="molecule type" value="Genomic_DNA"/>
</dbReference>
<reference evidence="4" key="1">
    <citation type="submission" date="2022-07" db="EMBL/GenBank/DDBJ databases">
        <title>Phylogenomic reconstructions and comparative analyses of Kickxellomycotina fungi.</title>
        <authorList>
            <person name="Reynolds N.K."/>
            <person name="Stajich J.E."/>
            <person name="Barry K."/>
            <person name="Grigoriev I.V."/>
            <person name="Crous P."/>
            <person name="Smith M.E."/>
        </authorList>
    </citation>
    <scope>NUCLEOTIDE SEQUENCE</scope>
    <source>
        <strain evidence="4">NRRL 3115</strain>
    </source>
</reference>
<proteinExistence type="predicted"/>
<name>A0A9W8GCL3_9FUNG</name>
<accession>A0A9W8GCL3</accession>
<dbReference type="FunFam" id="3.40.630.30:FF:000065">
    <property type="entry name" value="N-terminal acetyltransferase complex ARD1 subunit homolog"/>
    <property type="match status" value="1"/>
</dbReference>
<keyword evidence="2 4" id="KW-0012">Acyltransferase</keyword>
<dbReference type="PROSITE" id="PS51186">
    <property type="entry name" value="GNAT"/>
    <property type="match status" value="1"/>
</dbReference>
<dbReference type="Gene3D" id="3.40.630.30">
    <property type="match status" value="1"/>
</dbReference>
<evidence type="ECO:0000256" key="2">
    <source>
        <dbReference type="ARBA" id="ARBA00023315"/>
    </source>
</evidence>
<dbReference type="GO" id="GO:0031416">
    <property type="term" value="C:NatB complex"/>
    <property type="evidence" value="ECO:0007669"/>
    <property type="project" value="TreeGrafter"/>
</dbReference>
<dbReference type="InterPro" id="IPR016181">
    <property type="entry name" value="Acyl_CoA_acyltransferase"/>
</dbReference>
<evidence type="ECO:0000256" key="1">
    <source>
        <dbReference type="ARBA" id="ARBA00022679"/>
    </source>
</evidence>
<feature type="domain" description="N-acetyltransferase" evidence="3">
    <location>
        <begin position="2"/>
        <end position="156"/>
    </location>
</feature>
<evidence type="ECO:0000313" key="4">
    <source>
        <dbReference type="EMBL" id="KAJ2679436.1"/>
    </source>
</evidence>
<dbReference type="CDD" id="cd04301">
    <property type="entry name" value="NAT_SF"/>
    <property type="match status" value="1"/>
</dbReference>
<evidence type="ECO:0000313" key="5">
    <source>
        <dbReference type="Proteomes" id="UP001151518"/>
    </source>
</evidence>